<dbReference type="RefSeq" id="WP_133906904.1">
    <property type="nucleotide sequence ID" value="NZ_SOCP01000015.1"/>
</dbReference>
<dbReference type="EMBL" id="SOCP01000015">
    <property type="protein sequence ID" value="TDV43688.1"/>
    <property type="molecule type" value="Genomic_DNA"/>
</dbReference>
<accession>A0A4R7V2T8</accession>
<reference evidence="1 2" key="1">
    <citation type="submission" date="2019-03" db="EMBL/GenBank/DDBJ databases">
        <title>Genomic Encyclopedia of Archaeal and Bacterial Type Strains, Phase II (KMG-II): from individual species to whole genera.</title>
        <authorList>
            <person name="Goeker M."/>
        </authorList>
    </citation>
    <scope>NUCLEOTIDE SEQUENCE [LARGE SCALE GENOMIC DNA]</scope>
    <source>
        <strain evidence="1 2">DSM 45499</strain>
    </source>
</reference>
<protein>
    <submittedName>
        <fullName evidence="1">Uncharacterized protein</fullName>
    </submittedName>
</protein>
<evidence type="ECO:0000313" key="2">
    <source>
        <dbReference type="Proteomes" id="UP000294927"/>
    </source>
</evidence>
<sequence length="423" mass="46184">MARAELLEDLGGWVADSTRRRVAERLETWDLGDARERGFALRNVGRGQLAQALTDYYGDSAPPHRVYTADVDGQPVCTSVLTRTDWSHAALPLRSDTEQVALTDPELESIDRVVHVDNPVAVERLAEAAALGVRMTNKPLYRLVDVDIRDGVLAGGVGLASFGVYALTMDLLEREIAEALVAGRDTRPGDLPLRDRYLPDLAAVLDLPNRVCAGGVAGLTAIARPADPYRGPADYALLVQERSGQVVNGAGRLAVIPKGFHEPLTDVRGDARISSTLLREMEEELFGRAEVDSTTGHGRAAAPMHPGRLSEPMRWLLDEPGRLRTECTGFGLNLVSGNYEFAALVVIDDEEFWPRFGGVIEANWESAGLRIYSSLDEHLISKLIMDESWSNEGLFSFLQGVRRLREIGGPRVRLPSVEVVSGG</sequence>
<gene>
    <name evidence="1" type="ORF">CLV71_115151</name>
</gene>
<organism evidence="1 2">
    <name type="scientific">Actinophytocola oryzae</name>
    <dbReference type="NCBI Taxonomy" id="502181"/>
    <lineage>
        <taxon>Bacteria</taxon>
        <taxon>Bacillati</taxon>
        <taxon>Actinomycetota</taxon>
        <taxon>Actinomycetes</taxon>
        <taxon>Pseudonocardiales</taxon>
        <taxon>Pseudonocardiaceae</taxon>
    </lineage>
</organism>
<dbReference type="Proteomes" id="UP000294927">
    <property type="component" value="Unassembled WGS sequence"/>
</dbReference>
<dbReference type="AlphaFoldDB" id="A0A4R7V2T8"/>
<evidence type="ECO:0000313" key="1">
    <source>
        <dbReference type="EMBL" id="TDV43688.1"/>
    </source>
</evidence>
<proteinExistence type="predicted"/>
<keyword evidence="2" id="KW-1185">Reference proteome</keyword>
<comment type="caution">
    <text evidence="1">The sequence shown here is derived from an EMBL/GenBank/DDBJ whole genome shotgun (WGS) entry which is preliminary data.</text>
</comment>
<name>A0A4R7V2T8_9PSEU</name>
<dbReference type="OrthoDB" id="4523834at2"/>